<sequence>MKSTQALMPTLGALLSLVSSPALALDLRPIEAPQAGLESRAADYSALNLQSVETFLWGGSDSNNAAMANLTVYMHDKAENILNLERFKDLVTSLKCAKDSATLTVNSDDAFEHLMDAWNWTNEQENNTFVMIAGSGQCDSSNKRQPYVISSVKYDKDTNTATLGGQQSDWKTVAHTYDLHIGGMPSSKLETRDYSDSYALNFTHTIDFGKWAINAVDDVKITAVCSDCYTTGEFDFNFDIKTTLGIPDGASLTLNPKGVSAVIDPTIGLVGDLSDKKSYEKTFLTIPIDGVSVADIIELGPAIAFKGSLDIGPLKGTASITTGVTLTLNDDAEFTVDLLSPSDATADGWSPQITGDDTSVSAMISGGVSLGVVADIEFDITVLGKGLSAGIGLNPLAGVLLSAIDSSKGACSNDPDHHQYGVQLGPYAGVYLQASVSDVATVTITSETISLPTECYGFGSPLTSGASTTVVPTSTAVPTASSTSVIPSSSAAVNHRAPRPTSF</sequence>
<dbReference type="InterPro" id="IPR054293">
    <property type="entry name" value="DUF7029"/>
</dbReference>
<evidence type="ECO:0000313" key="5">
    <source>
        <dbReference type="Proteomes" id="UP000054383"/>
    </source>
</evidence>
<reference evidence="4 5" key="1">
    <citation type="submission" date="2015-04" db="EMBL/GenBank/DDBJ databases">
        <authorList>
            <person name="Syromyatnikov M.Y."/>
            <person name="Popov V.N."/>
        </authorList>
    </citation>
    <scope>NUCLEOTIDE SEQUENCE [LARGE SCALE GENOMIC DNA]</scope>
    <source>
        <strain evidence="4">WF-38-12</strain>
    </source>
</reference>
<dbReference type="Pfam" id="PF23865">
    <property type="entry name" value="DUF7223"/>
    <property type="match status" value="1"/>
</dbReference>
<accession>A0A0U1LKR7</accession>
<keyword evidence="1" id="KW-0732">Signal</keyword>
<dbReference type="Proteomes" id="UP000054383">
    <property type="component" value="Unassembled WGS sequence"/>
</dbReference>
<proteinExistence type="predicted"/>
<dbReference type="AlphaFoldDB" id="A0A0U1LKR7"/>
<organism evidence="4 5">
    <name type="scientific">Talaromyces islandicus</name>
    <name type="common">Penicillium islandicum</name>
    <dbReference type="NCBI Taxonomy" id="28573"/>
    <lineage>
        <taxon>Eukaryota</taxon>
        <taxon>Fungi</taxon>
        <taxon>Dikarya</taxon>
        <taxon>Ascomycota</taxon>
        <taxon>Pezizomycotina</taxon>
        <taxon>Eurotiomycetes</taxon>
        <taxon>Eurotiomycetidae</taxon>
        <taxon>Eurotiales</taxon>
        <taxon>Trichocomaceae</taxon>
        <taxon>Talaromyces</taxon>
        <taxon>Talaromyces sect. Islandici</taxon>
    </lineage>
</organism>
<dbReference type="OMA" id="ASISYPM"/>
<dbReference type="OrthoDB" id="160645at2759"/>
<dbReference type="Pfam" id="PF22974">
    <property type="entry name" value="DUF7029"/>
    <property type="match status" value="1"/>
</dbReference>
<dbReference type="InterPro" id="IPR055647">
    <property type="entry name" value="DUF7223"/>
</dbReference>
<dbReference type="STRING" id="28573.A0A0U1LKR7"/>
<keyword evidence="5" id="KW-1185">Reference proteome</keyword>
<evidence type="ECO:0000313" key="4">
    <source>
        <dbReference type="EMBL" id="CRG82701.1"/>
    </source>
</evidence>
<evidence type="ECO:0000256" key="1">
    <source>
        <dbReference type="SAM" id="SignalP"/>
    </source>
</evidence>
<feature type="chain" id="PRO_5006711039" evidence="1">
    <location>
        <begin position="25"/>
        <end position="503"/>
    </location>
</feature>
<feature type="domain" description="DUF7223" evidence="3">
    <location>
        <begin position="215"/>
        <end position="435"/>
    </location>
</feature>
<feature type="signal peptide" evidence="1">
    <location>
        <begin position="1"/>
        <end position="24"/>
    </location>
</feature>
<gene>
    <name evidence="4" type="ORF">PISL3812_00045</name>
</gene>
<name>A0A0U1LKR7_TALIS</name>
<evidence type="ECO:0000259" key="2">
    <source>
        <dbReference type="Pfam" id="PF22974"/>
    </source>
</evidence>
<evidence type="ECO:0000259" key="3">
    <source>
        <dbReference type="Pfam" id="PF23865"/>
    </source>
</evidence>
<protein>
    <submittedName>
        <fullName evidence="4">Uncharacterized protein</fullName>
    </submittedName>
</protein>
<dbReference type="EMBL" id="CVMT01000001">
    <property type="protein sequence ID" value="CRG82701.1"/>
    <property type="molecule type" value="Genomic_DNA"/>
</dbReference>
<feature type="domain" description="DUF7029" evidence="2">
    <location>
        <begin position="76"/>
        <end position="178"/>
    </location>
</feature>